<dbReference type="eggNOG" id="COG1309">
    <property type="taxonomic scope" value="Bacteria"/>
</dbReference>
<protein>
    <recommendedName>
        <fullName evidence="5">HTH tetR-type domain-containing protein</fullName>
    </recommendedName>
</protein>
<gene>
    <name evidence="6" type="ORF">D3C57_150605</name>
</gene>
<dbReference type="KEGG" id="src:M271_44170"/>
<evidence type="ECO:0000313" key="7">
    <source>
        <dbReference type="Proteomes" id="UP000281594"/>
    </source>
</evidence>
<dbReference type="PANTHER" id="PTHR30055:SF234">
    <property type="entry name" value="HTH-TYPE TRANSCRIPTIONAL REGULATOR BETI"/>
    <property type="match status" value="1"/>
</dbReference>
<dbReference type="PANTHER" id="PTHR30055">
    <property type="entry name" value="HTH-TYPE TRANSCRIPTIONAL REGULATOR RUTR"/>
    <property type="match status" value="1"/>
</dbReference>
<proteinExistence type="predicted"/>
<dbReference type="Pfam" id="PF17939">
    <property type="entry name" value="TetR_C_30"/>
    <property type="match status" value="1"/>
</dbReference>
<dbReference type="InterPro" id="IPR001647">
    <property type="entry name" value="HTH_TetR"/>
</dbReference>
<dbReference type="Gene3D" id="1.10.357.10">
    <property type="entry name" value="Tetracycline Repressor, domain 2"/>
    <property type="match status" value="1"/>
</dbReference>
<dbReference type="GO" id="GO:0000976">
    <property type="term" value="F:transcription cis-regulatory region binding"/>
    <property type="evidence" value="ECO:0007669"/>
    <property type="project" value="TreeGrafter"/>
</dbReference>
<keyword evidence="2 4" id="KW-0238">DNA-binding</keyword>
<evidence type="ECO:0000313" key="6">
    <source>
        <dbReference type="EMBL" id="RLV72966.1"/>
    </source>
</evidence>
<name>A0A0A0NKV0_STRRN</name>
<dbReference type="STRING" id="1343740.M271_44170"/>
<accession>A0A0A0NKV0</accession>
<evidence type="ECO:0000256" key="4">
    <source>
        <dbReference type="PROSITE-ProRule" id="PRU00335"/>
    </source>
</evidence>
<feature type="domain" description="HTH tetR-type" evidence="5">
    <location>
        <begin position="17"/>
        <end position="77"/>
    </location>
</feature>
<evidence type="ECO:0000256" key="1">
    <source>
        <dbReference type="ARBA" id="ARBA00023015"/>
    </source>
</evidence>
<organism evidence="6 7">
    <name type="scientific">Streptomyces rapamycinicus (strain ATCC 29253 / DSM 41530 / NRRL 5491 / AYB-994)</name>
    <name type="common">Streptomyces hygroscopicus (strain ATCC 29253)</name>
    <dbReference type="NCBI Taxonomy" id="1343740"/>
    <lineage>
        <taxon>Bacteria</taxon>
        <taxon>Bacillati</taxon>
        <taxon>Actinomycetota</taxon>
        <taxon>Actinomycetes</taxon>
        <taxon>Kitasatosporales</taxon>
        <taxon>Streptomycetaceae</taxon>
        <taxon>Streptomyces</taxon>
        <taxon>Streptomyces violaceusniger group</taxon>
    </lineage>
</organism>
<dbReference type="PROSITE" id="PS50977">
    <property type="entry name" value="HTH_TETR_2"/>
    <property type="match status" value="1"/>
</dbReference>
<feature type="DNA-binding region" description="H-T-H motif" evidence="4">
    <location>
        <begin position="40"/>
        <end position="59"/>
    </location>
</feature>
<sequence length="226" mass="24498">MRVVDQKKRRKGPHDGEATREALMDAAEKLFAEQGVEAVSIRAVNSAAGLAPAAVHYHFGSREALLTAVLERRGRSVVADIAERCDQLLTQKAQPNARDVMETVVAPYLALLERDHIGGGRWLAITGQLILSGSREMEALSTPATERLQALVRRAFPDARPDDLENTWRLAVEAVVLLLARTPGDEPEADGPQELGGREALIDFATGGLVHALQGATERRARASSR</sequence>
<reference evidence="6 7" key="1">
    <citation type="journal article" date="2018" name="J. Biol. Chem.">
        <title>Discovery of the actinoplanic acid pathway in Streptomyces rapamycinicus reveals a genetically conserved synergism with rapamycin.</title>
        <authorList>
            <person name="Mrak P."/>
            <person name="Krastel P."/>
            <person name="Pivk Lukancic P."/>
            <person name="Tao J."/>
            <person name="Pistorius D."/>
            <person name="Moore C.M."/>
        </authorList>
    </citation>
    <scope>NUCLEOTIDE SEQUENCE [LARGE SCALE GENOMIC DNA]</scope>
    <source>
        <strain evidence="6 7">NRRL 5491</strain>
    </source>
</reference>
<keyword evidence="3" id="KW-0804">Transcription</keyword>
<dbReference type="InterPro" id="IPR041586">
    <property type="entry name" value="PsrA_TetR_C"/>
</dbReference>
<dbReference type="PRINTS" id="PR00455">
    <property type="entry name" value="HTHTETR"/>
</dbReference>
<comment type="caution">
    <text evidence="6">The sequence shown here is derived from an EMBL/GenBank/DDBJ whole genome shotgun (WGS) entry which is preliminary data.</text>
</comment>
<evidence type="ECO:0000256" key="3">
    <source>
        <dbReference type="ARBA" id="ARBA00023163"/>
    </source>
</evidence>
<evidence type="ECO:0000256" key="2">
    <source>
        <dbReference type="ARBA" id="ARBA00023125"/>
    </source>
</evidence>
<evidence type="ECO:0000259" key="5">
    <source>
        <dbReference type="PROSITE" id="PS50977"/>
    </source>
</evidence>
<dbReference type="InterPro" id="IPR050109">
    <property type="entry name" value="HTH-type_TetR-like_transc_reg"/>
</dbReference>
<dbReference type="Pfam" id="PF00440">
    <property type="entry name" value="TetR_N"/>
    <property type="match status" value="1"/>
</dbReference>
<dbReference type="GO" id="GO:0003700">
    <property type="term" value="F:DNA-binding transcription factor activity"/>
    <property type="evidence" value="ECO:0007669"/>
    <property type="project" value="TreeGrafter"/>
</dbReference>
<dbReference type="EMBL" id="QYCY01000004">
    <property type="protein sequence ID" value="RLV72966.1"/>
    <property type="molecule type" value="Genomic_DNA"/>
</dbReference>
<dbReference type="Proteomes" id="UP000281594">
    <property type="component" value="Unassembled WGS sequence"/>
</dbReference>
<keyword evidence="1" id="KW-0805">Transcription regulation</keyword>
<dbReference type="SUPFAM" id="SSF46689">
    <property type="entry name" value="Homeodomain-like"/>
    <property type="match status" value="1"/>
</dbReference>
<dbReference type="HOGENOM" id="CLU_069356_19_3_11"/>
<dbReference type="InterPro" id="IPR009057">
    <property type="entry name" value="Homeodomain-like_sf"/>
</dbReference>
<dbReference type="AlphaFoldDB" id="A0A0A0NKV0"/>